<reference evidence="2" key="1">
    <citation type="journal article" date="2019" name="Int. J. Syst. Evol. Microbiol.">
        <title>The Global Catalogue of Microorganisms (GCM) 10K type strain sequencing project: providing services to taxonomists for standard genome sequencing and annotation.</title>
        <authorList>
            <consortium name="The Broad Institute Genomics Platform"/>
            <consortium name="The Broad Institute Genome Sequencing Center for Infectious Disease"/>
            <person name="Wu L."/>
            <person name="Ma J."/>
        </authorList>
    </citation>
    <scope>NUCLEOTIDE SEQUENCE [LARGE SCALE GENOMIC DNA]</scope>
    <source>
        <strain evidence="2">JCM 17458</strain>
    </source>
</reference>
<sequence length="186" mass="20387">MDRDAALGRILRSLQDLAEVSLDIDAFADSRYSELFEEHGVSVPPEAADDLGQWQEVAVGITHLAQELRTAVKRGDNDLLFTLGVTASVRNHEVAQAQAEGRAPEAPTAGDDSAAEHAVYAWYSPEDQWCFLVPELGICERQHLQPGAISTFARRAVEDATGHEARVVVHELPTPPIVDRDRPDAR</sequence>
<dbReference type="RefSeq" id="WP_236865732.1">
    <property type="nucleotide sequence ID" value="NZ_BAABAZ010000003.1"/>
</dbReference>
<dbReference type="Proteomes" id="UP001501586">
    <property type="component" value="Unassembled WGS sequence"/>
</dbReference>
<protein>
    <submittedName>
        <fullName evidence="1">Uncharacterized protein</fullName>
    </submittedName>
</protein>
<proteinExistence type="predicted"/>
<name>A0ABP8EFD8_9MICO</name>
<evidence type="ECO:0000313" key="2">
    <source>
        <dbReference type="Proteomes" id="UP001501586"/>
    </source>
</evidence>
<organism evidence="1 2">
    <name type="scientific">Brevibacterium daeguense</name>
    <dbReference type="NCBI Taxonomy" id="909936"/>
    <lineage>
        <taxon>Bacteria</taxon>
        <taxon>Bacillati</taxon>
        <taxon>Actinomycetota</taxon>
        <taxon>Actinomycetes</taxon>
        <taxon>Micrococcales</taxon>
        <taxon>Brevibacteriaceae</taxon>
        <taxon>Brevibacterium</taxon>
    </lineage>
</organism>
<accession>A0ABP8EFD8</accession>
<gene>
    <name evidence="1" type="ORF">GCM10022261_01500</name>
</gene>
<comment type="caution">
    <text evidence="1">The sequence shown here is derived from an EMBL/GenBank/DDBJ whole genome shotgun (WGS) entry which is preliminary data.</text>
</comment>
<dbReference type="EMBL" id="BAABAZ010000003">
    <property type="protein sequence ID" value="GAA4282619.1"/>
    <property type="molecule type" value="Genomic_DNA"/>
</dbReference>
<evidence type="ECO:0000313" key="1">
    <source>
        <dbReference type="EMBL" id="GAA4282619.1"/>
    </source>
</evidence>
<keyword evidence="2" id="KW-1185">Reference proteome</keyword>